<keyword evidence="2" id="KW-1185">Reference proteome</keyword>
<reference evidence="1 2" key="1">
    <citation type="submission" date="2020-02" db="EMBL/GenBank/DDBJ databases">
        <title>Draft genome sequence of Haematococcus lacustris strain NIES-144.</title>
        <authorList>
            <person name="Morimoto D."/>
            <person name="Nakagawa S."/>
            <person name="Yoshida T."/>
            <person name="Sawayama S."/>
        </authorList>
    </citation>
    <scope>NUCLEOTIDE SEQUENCE [LARGE SCALE GENOMIC DNA]</scope>
    <source>
        <strain evidence="1 2">NIES-144</strain>
    </source>
</reference>
<accession>A0A699Z2W0</accession>
<protein>
    <submittedName>
        <fullName evidence="1">Uncharacterized protein</fullName>
    </submittedName>
</protein>
<dbReference type="EMBL" id="BLLF01001070">
    <property type="protein sequence ID" value="GFH16917.1"/>
    <property type="molecule type" value="Genomic_DNA"/>
</dbReference>
<gene>
    <name evidence="1" type="ORF">HaLaN_13437</name>
</gene>
<dbReference type="AlphaFoldDB" id="A0A699Z2W0"/>
<dbReference type="Proteomes" id="UP000485058">
    <property type="component" value="Unassembled WGS sequence"/>
</dbReference>
<name>A0A699Z2W0_HAELA</name>
<sequence length="59" mass="6272">MMVHSGTPALHGPLRPCAGRHEGLAAHQFNQPFFTEIVELGSVPPEASARTCSQASTSR</sequence>
<proteinExistence type="predicted"/>
<comment type="caution">
    <text evidence="1">The sequence shown here is derived from an EMBL/GenBank/DDBJ whole genome shotgun (WGS) entry which is preliminary data.</text>
</comment>
<evidence type="ECO:0000313" key="2">
    <source>
        <dbReference type="Proteomes" id="UP000485058"/>
    </source>
</evidence>
<evidence type="ECO:0000313" key="1">
    <source>
        <dbReference type="EMBL" id="GFH16917.1"/>
    </source>
</evidence>
<organism evidence="1 2">
    <name type="scientific">Haematococcus lacustris</name>
    <name type="common">Green alga</name>
    <name type="synonym">Haematococcus pluvialis</name>
    <dbReference type="NCBI Taxonomy" id="44745"/>
    <lineage>
        <taxon>Eukaryota</taxon>
        <taxon>Viridiplantae</taxon>
        <taxon>Chlorophyta</taxon>
        <taxon>core chlorophytes</taxon>
        <taxon>Chlorophyceae</taxon>
        <taxon>CS clade</taxon>
        <taxon>Chlamydomonadales</taxon>
        <taxon>Haematococcaceae</taxon>
        <taxon>Haematococcus</taxon>
    </lineage>
</organism>